<feature type="compositionally biased region" description="Basic and acidic residues" evidence="2">
    <location>
        <begin position="696"/>
        <end position="720"/>
    </location>
</feature>
<sequence length="720" mass="78605">MTSSSASTSAAPSATPQLPPPSSLVTTITPAALASFAIYNPSLGPTDETVHDQIVFYTSRKGNAVTSNEKLRQIGLAQGIVEFARGFSKNENLSSIETQKSRIVTLEIEEPGWWILAQIDLTYIHNPSSYPPTIEYSSREVSPPLVLLAQIRQAYNQFRFHYGGFAQIYSNLGRAAFCKRLEKYWGRWAWGRWEVMLHGSPATIVLGSGGIKMAGGRPGKEIGDGEQRFLKGWVEKEKSRGMVDMVAFRFGEELKDMNAATAGKRGEGQGGYWFWGNSAKASIVAAMSTSASQKRNSKRPGLIMPQDGCIFPGTGALETHSVGDISTYISELYQHGDEAARSSGGRRQKEHRKRPKELLKPPSAGGNSSTGSSTIKTTNSTIEEPGTTATPPPLVGSKLKPAVKTDAVKGSSDTRGRVAEVVAGESSKSRSSSNTNAKILNLLTFGWSGGSTKSSQTKNDQTESTNIVTSSPPEPDAIPPPIMNVEPMAEPVDMPEYSMVAQAELDDNINNKRARFAIGFLGDLYAEDLDGDLEVEHSSGRITSRTVWAERRKKTEDDGSIKDLAVVDRSGHGKRRNSEAPTIKQSSMELEELRIVVYTNHPLIFAFIFDTSAPQLTSPAFYRTLHHQLSPLYTPLLKSSKLADTGPLKSTSSSFHHRSPYDLLYNPSTHTIHSTVPPIPEPGSSPDSQNSWTRADAFHRDHAESGRVREERKKHKGVVD</sequence>
<evidence type="ECO:0000259" key="3">
    <source>
        <dbReference type="Pfam" id="PF19031"/>
    </source>
</evidence>
<feature type="compositionally biased region" description="Polar residues" evidence="2">
    <location>
        <begin position="450"/>
        <end position="471"/>
    </location>
</feature>
<dbReference type="Proteomes" id="UP001447188">
    <property type="component" value="Unassembled WGS sequence"/>
</dbReference>
<feature type="domain" description="CCZ1/INTU/HSP4 first Longin" evidence="3">
    <location>
        <begin position="34"/>
        <end position="163"/>
    </location>
</feature>
<feature type="compositionally biased region" description="Low complexity" evidence="2">
    <location>
        <begin position="365"/>
        <end position="382"/>
    </location>
</feature>
<evidence type="ECO:0000313" key="5">
    <source>
        <dbReference type="Proteomes" id="UP001447188"/>
    </source>
</evidence>
<comment type="similarity">
    <text evidence="1">Belongs to the CCZ1 family.</text>
</comment>
<feature type="compositionally biased region" description="Basic residues" evidence="2">
    <location>
        <begin position="344"/>
        <end position="355"/>
    </location>
</feature>
<feature type="region of interest" description="Disordered" evidence="2">
    <location>
        <begin position="1"/>
        <end position="23"/>
    </location>
</feature>
<dbReference type="PANTHER" id="PTHR13056">
    <property type="entry name" value="VACUOLAR FUSION PROTEIN CCZ1 HOMOLOG-RELATED"/>
    <property type="match status" value="1"/>
</dbReference>
<feature type="region of interest" description="Disordered" evidence="2">
    <location>
        <begin position="672"/>
        <end position="720"/>
    </location>
</feature>
<evidence type="ECO:0000256" key="2">
    <source>
        <dbReference type="SAM" id="MobiDB-lite"/>
    </source>
</evidence>
<feature type="region of interest" description="Disordered" evidence="2">
    <location>
        <begin position="337"/>
        <end position="416"/>
    </location>
</feature>
<comment type="caution">
    <text evidence="4">The sequence shown here is derived from an EMBL/GenBank/DDBJ whole genome shotgun (WGS) entry which is preliminary data.</text>
</comment>
<dbReference type="EMBL" id="JBBBZM010000021">
    <property type="protein sequence ID" value="KAL0638545.1"/>
    <property type="molecule type" value="Genomic_DNA"/>
</dbReference>
<dbReference type="Pfam" id="PF19031">
    <property type="entry name" value="Intu_longin_1"/>
    <property type="match status" value="1"/>
</dbReference>
<gene>
    <name evidence="4" type="ORF">Q9L58_002481</name>
</gene>
<proteinExistence type="inferred from homology"/>
<reference evidence="4 5" key="1">
    <citation type="submission" date="2024-02" db="EMBL/GenBank/DDBJ databases">
        <title>Discinaceae phylogenomics.</title>
        <authorList>
            <person name="Dirks A.C."/>
            <person name="James T.Y."/>
        </authorList>
    </citation>
    <scope>NUCLEOTIDE SEQUENCE [LARGE SCALE GENOMIC DNA]</scope>
    <source>
        <strain evidence="4 5">ACD0624</strain>
    </source>
</reference>
<dbReference type="InterPro" id="IPR043987">
    <property type="entry name" value="CCZ1/INTU/HSP4_longin_1"/>
</dbReference>
<evidence type="ECO:0000313" key="4">
    <source>
        <dbReference type="EMBL" id="KAL0638545.1"/>
    </source>
</evidence>
<name>A0ABR3GRV9_9PEZI</name>
<protein>
    <recommendedName>
        <fullName evidence="3">CCZ1/INTU/HSP4 first Longin domain-containing protein</fullName>
    </recommendedName>
</protein>
<dbReference type="PANTHER" id="PTHR13056:SF0">
    <property type="entry name" value="VACUOLAR FUSION PROTEIN CCZ1 HOMOLOG-RELATED"/>
    <property type="match status" value="1"/>
</dbReference>
<feature type="compositionally biased region" description="Low complexity" evidence="2">
    <location>
        <begin position="1"/>
        <end position="16"/>
    </location>
</feature>
<dbReference type="InterPro" id="IPR013176">
    <property type="entry name" value="Ccz1"/>
</dbReference>
<evidence type="ECO:0000256" key="1">
    <source>
        <dbReference type="ARBA" id="ARBA00005352"/>
    </source>
</evidence>
<feature type="region of interest" description="Disordered" evidence="2">
    <location>
        <begin position="449"/>
        <end position="479"/>
    </location>
</feature>
<keyword evidence="5" id="KW-1185">Reference proteome</keyword>
<organism evidence="4 5">
    <name type="scientific">Discina gigas</name>
    <dbReference type="NCBI Taxonomy" id="1032678"/>
    <lineage>
        <taxon>Eukaryota</taxon>
        <taxon>Fungi</taxon>
        <taxon>Dikarya</taxon>
        <taxon>Ascomycota</taxon>
        <taxon>Pezizomycotina</taxon>
        <taxon>Pezizomycetes</taxon>
        <taxon>Pezizales</taxon>
        <taxon>Discinaceae</taxon>
        <taxon>Discina</taxon>
    </lineage>
</organism>
<accession>A0ABR3GRV9</accession>